<feature type="domain" description="Methyltransferase" evidence="1">
    <location>
        <begin position="41"/>
        <end position="140"/>
    </location>
</feature>
<protein>
    <submittedName>
        <fullName evidence="2">Methyltransferase domain protein</fullName>
    </submittedName>
</protein>
<dbReference type="SUPFAM" id="SSF53335">
    <property type="entry name" value="S-adenosyl-L-methionine-dependent methyltransferases"/>
    <property type="match status" value="1"/>
</dbReference>
<dbReference type="Gene3D" id="3.40.50.150">
    <property type="entry name" value="Vaccinia Virus protein VP39"/>
    <property type="match status" value="1"/>
</dbReference>
<evidence type="ECO:0000313" key="3">
    <source>
        <dbReference type="Proteomes" id="UP000195273"/>
    </source>
</evidence>
<evidence type="ECO:0000313" key="2">
    <source>
        <dbReference type="EMBL" id="ARU01701.1"/>
    </source>
</evidence>
<dbReference type="GO" id="GO:0032259">
    <property type="term" value="P:methylation"/>
    <property type="evidence" value="ECO:0007669"/>
    <property type="project" value="UniProtKB-KW"/>
</dbReference>
<dbReference type="CDD" id="cd02440">
    <property type="entry name" value="AdoMet_MTases"/>
    <property type="match status" value="1"/>
</dbReference>
<keyword evidence="3" id="KW-1185">Reference proteome</keyword>
<name>A0A1Y0EEA7_9RHOB</name>
<gene>
    <name evidence="2" type="ORF">LOKVESSMR4R_02397</name>
</gene>
<dbReference type="OrthoDB" id="9765084at2"/>
<proteinExistence type="predicted"/>
<dbReference type="RefSeq" id="WP_087208666.1">
    <property type="nucleotide sequence ID" value="NZ_CP021431.1"/>
</dbReference>
<accession>A0A1Y0EEA7</accession>
<dbReference type="InterPro" id="IPR041698">
    <property type="entry name" value="Methyltransf_25"/>
</dbReference>
<keyword evidence="2" id="KW-0808">Transferase</keyword>
<sequence>MSSLENNDFWASFYRGKEVGFPPSSFSKFVGAQFLSTTDAVLELGCGDGRDAIHLSRFADRYVGIDLCTDAINFAQRSCEGSPLAAVRSAPIFVTGDVVSNLERLLSEHNINFVYSRFFIHSISAIEQQRVLEILASSLRLGSCFAFEFRTLNDPLFDRGEIIDENIKFTDHMRRFINFTDFVQDLVSSGVWNVEYSEESRGWSKLGDDDPVLGRVVARKV</sequence>
<dbReference type="EMBL" id="CP021431">
    <property type="protein sequence ID" value="ARU01701.1"/>
    <property type="molecule type" value="Genomic_DNA"/>
</dbReference>
<evidence type="ECO:0000259" key="1">
    <source>
        <dbReference type="Pfam" id="PF13649"/>
    </source>
</evidence>
<dbReference type="InterPro" id="IPR029063">
    <property type="entry name" value="SAM-dependent_MTases_sf"/>
</dbReference>
<dbReference type="AlphaFoldDB" id="A0A1Y0EEA7"/>
<organism evidence="2 3">
    <name type="scientific">Yoonia vestfoldensis</name>
    <dbReference type="NCBI Taxonomy" id="245188"/>
    <lineage>
        <taxon>Bacteria</taxon>
        <taxon>Pseudomonadati</taxon>
        <taxon>Pseudomonadota</taxon>
        <taxon>Alphaproteobacteria</taxon>
        <taxon>Rhodobacterales</taxon>
        <taxon>Paracoccaceae</taxon>
        <taxon>Yoonia</taxon>
    </lineage>
</organism>
<reference evidence="2 3" key="1">
    <citation type="submission" date="2017-05" db="EMBL/GenBank/DDBJ databases">
        <title>Genome Sequence of Loktanella vestfoldensis Strain SMR4r Isolated from a Culture of the Diatom Skeletonema marinoi.</title>
        <authorList>
            <person name="Topel M."/>
            <person name="Pinder M.I.M."/>
            <person name="Johansson O.N."/>
            <person name="Kourtchenko O."/>
            <person name="Godhe A."/>
            <person name="Clarke A.K."/>
        </authorList>
    </citation>
    <scope>NUCLEOTIDE SEQUENCE [LARGE SCALE GENOMIC DNA]</scope>
    <source>
        <strain evidence="2 3">SMR4r</strain>
    </source>
</reference>
<dbReference type="Proteomes" id="UP000195273">
    <property type="component" value="Chromosome"/>
</dbReference>
<dbReference type="GO" id="GO:0008168">
    <property type="term" value="F:methyltransferase activity"/>
    <property type="evidence" value="ECO:0007669"/>
    <property type="project" value="UniProtKB-KW"/>
</dbReference>
<keyword evidence="2" id="KW-0489">Methyltransferase</keyword>
<dbReference type="Pfam" id="PF13649">
    <property type="entry name" value="Methyltransf_25"/>
    <property type="match status" value="1"/>
</dbReference>
<dbReference type="KEGG" id="lvs:LOKVESSMR4R_02397"/>